<evidence type="ECO:0000313" key="2">
    <source>
        <dbReference type="EMBL" id="KAG5184968.1"/>
    </source>
</evidence>
<feature type="compositionally biased region" description="Low complexity" evidence="1">
    <location>
        <begin position="340"/>
        <end position="349"/>
    </location>
</feature>
<comment type="caution">
    <text evidence="2">The sequence shown here is derived from an EMBL/GenBank/DDBJ whole genome shotgun (WGS) entry which is preliminary data.</text>
</comment>
<name>A0A835Z9U3_9STRA</name>
<keyword evidence="3" id="KW-1185">Reference proteome</keyword>
<accession>A0A835Z9U3</accession>
<feature type="region of interest" description="Disordered" evidence="1">
    <location>
        <begin position="222"/>
        <end position="241"/>
    </location>
</feature>
<dbReference type="AlphaFoldDB" id="A0A835Z9U3"/>
<sequence length="349" mass="38053">MTQLQRQAHPEATHVVVVLDGCGTALLDGLAVQVVRNDTIVYPPGDAYFVANTSTHNALDLLWISDPALPASSLQQGALVQWLEDGAGKVIRNAPLLARGIAALLADSSVMSEYDVEEYSGNATKMNRKEAGDAGYYHLCWHSNILNEGNNSRKCGSFDIGAAGSIKSRMQMHSHYTVLVEGCAHHLEVHQEDSHRLVMKFDVNFIKLVSSTLTHTLTQICAAPPSSASGPPASDATEREDELRTLRVAQAAGLRDAQKLWLRRSELQQHLSELHHDSLQRSSQHWRRCPGWRRGEVLVLRKSAQAPTSREHHHDSGEFDGDGCGSGTGGTAANSRMRRSGGISSSSRQ</sequence>
<feature type="compositionally biased region" description="Low complexity" evidence="1">
    <location>
        <begin position="222"/>
        <end position="234"/>
    </location>
</feature>
<dbReference type="EMBL" id="JAFCMP010000146">
    <property type="protein sequence ID" value="KAG5184968.1"/>
    <property type="molecule type" value="Genomic_DNA"/>
</dbReference>
<evidence type="ECO:0000313" key="3">
    <source>
        <dbReference type="Proteomes" id="UP000664859"/>
    </source>
</evidence>
<proteinExistence type="predicted"/>
<dbReference type="Proteomes" id="UP000664859">
    <property type="component" value="Unassembled WGS sequence"/>
</dbReference>
<organism evidence="2 3">
    <name type="scientific">Tribonema minus</name>
    <dbReference type="NCBI Taxonomy" id="303371"/>
    <lineage>
        <taxon>Eukaryota</taxon>
        <taxon>Sar</taxon>
        <taxon>Stramenopiles</taxon>
        <taxon>Ochrophyta</taxon>
        <taxon>PX clade</taxon>
        <taxon>Xanthophyceae</taxon>
        <taxon>Tribonematales</taxon>
        <taxon>Tribonemataceae</taxon>
        <taxon>Tribonema</taxon>
    </lineage>
</organism>
<protein>
    <submittedName>
        <fullName evidence="2">Uncharacterized protein</fullName>
    </submittedName>
</protein>
<evidence type="ECO:0000256" key="1">
    <source>
        <dbReference type="SAM" id="MobiDB-lite"/>
    </source>
</evidence>
<gene>
    <name evidence="2" type="ORF">JKP88DRAFT_262771</name>
</gene>
<dbReference type="InterPro" id="IPR014710">
    <property type="entry name" value="RmlC-like_jellyroll"/>
</dbReference>
<dbReference type="Gene3D" id="2.60.120.10">
    <property type="entry name" value="Jelly Rolls"/>
    <property type="match status" value="1"/>
</dbReference>
<dbReference type="SUPFAM" id="SSF51182">
    <property type="entry name" value="RmlC-like cupins"/>
    <property type="match status" value="1"/>
</dbReference>
<dbReference type="InterPro" id="IPR011051">
    <property type="entry name" value="RmlC_Cupin_sf"/>
</dbReference>
<reference evidence="2" key="1">
    <citation type="submission" date="2021-02" db="EMBL/GenBank/DDBJ databases">
        <title>First Annotated Genome of the Yellow-green Alga Tribonema minus.</title>
        <authorList>
            <person name="Mahan K.M."/>
        </authorList>
    </citation>
    <scope>NUCLEOTIDE SEQUENCE</scope>
    <source>
        <strain evidence="2">UTEX B ZZ1240</strain>
    </source>
</reference>
<feature type="region of interest" description="Disordered" evidence="1">
    <location>
        <begin position="303"/>
        <end position="349"/>
    </location>
</feature>